<organism evidence="11 12">
    <name type="scientific">Candidatus Methylacidithermus pantelleriae</name>
    <dbReference type="NCBI Taxonomy" id="2744239"/>
    <lineage>
        <taxon>Bacteria</taxon>
        <taxon>Pseudomonadati</taxon>
        <taxon>Verrucomicrobiota</taxon>
        <taxon>Methylacidiphilae</taxon>
        <taxon>Methylacidiphilales</taxon>
        <taxon>Methylacidiphilaceae</taxon>
        <taxon>Candidatus Methylacidithermus</taxon>
    </lineage>
</organism>
<dbReference type="SUPFAM" id="SSF51735">
    <property type="entry name" value="NAD(P)-binding Rossmann-fold domains"/>
    <property type="match status" value="1"/>
</dbReference>
<evidence type="ECO:0000256" key="8">
    <source>
        <dbReference type="ARBA" id="ARBA00048731"/>
    </source>
</evidence>
<dbReference type="InterPro" id="IPR045865">
    <property type="entry name" value="ACT-like_dom_sf"/>
</dbReference>
<sequence length="531" mass="57928">MEKIFRVLVADAISEKGLERLRAAGSFDLEIRLGLSEEELEAIVGNFDALLIRSQTKVTRRVLESSGRLRVIGRAGVGTDNVDVEAATEKGIVVMNTPGGNTIATAEHAFCLILALARNVARADAWIRQGRWDRKALEGVELCNKTLGIIGLGRIGSEVARRAASFGMRVLGYDPYLSLSRARSMDVELCHNLAELLAEADFITLHTPLTEETTGIINRKTLQLCKQGVRIVNCARGGLIVEKDLIEALQEGRVAGAALDVFETEPLPPDSPLCQLPQVLLTPHLGASTREAQESVGIEIAEAVSDYLLHGTIRNAVNLPSMDRKIATLLQPYLRLAERLGSFMNRWAAPRLEELRITYSGRINQYDTTPISRTLLKAVLRKAGGKEVNEVNAPYLARALGISVTESKRSEVEEFADLVSVEAYANSKRWQAAATLYGSRPRLVQLNDNALEAPLEGILLVLENRDRPGIVGRIGTLLGEHKVNIAAMSLARPEPGGDAVSVLNLDHEPPVEVLRTIAEVPDVRAVTLIHL</sequence>
<dbReference type="InterPro" id="IPR036291">
    <property type="entry name" value="NAD(P)-bd_dom_sf"/>
</dbReference>
<dbReference type="Gene3D" id="3.30.1330.90">
    <property type="entry name" value="D-3-phosphoglycerate dehydrogenase, domain 3"/>
    <property type="match status" value="1"/>
</dbReference>
<evidence type="ECO:0000313" key="11">
    <source>
        <dbReference type="EMBL" id="CAF0696170.1"/>
    </source>
</evidence>
<comment type="similarity">
    <text evidence="3 9">Belongs to the D-isomer specific 2-hydroxyacid dehydrogenase family.</text>
</comment>
<evidence type="ECO:0000256" key="5">
    <source>
        <dbReference type="ARBA" id="ARBA00023002"/>
    </source>
</evidence>
<dbReference type="Gene3D" id="3.40.50.720">
    <property type="entry name" value="NAD(P)-binding Rossmann-like Domain"/>
    <property type="match status" value="2"/>
</dbReference>
<dbReference type="Proteomes" id="UP000663859">
    <property type="component" value="Unassembled WGS sequence"/>
</dbReference>
<dbReference type="InterPro" id="IPR029752">
    <property type="entry name" value="D-isomer_DH_CS1"/>
</dbReference>
<dbReference type="InterPro" id="IPR006140">
    <property type="entry name" value="D-isomer_DH_NAD-bd"/>
</dbReference>
<dbReference type="AlphaFoldDB" id="A0A8J2FP48"/>
<dbReference type="Pfam" id="PF02826">
    <property type="entry name" value="2-Hacid_dh_C"/>
    <property type="match status" value="1"/>
</dbReference>
<feature type="domain" description="ACT" evidence="10">
    <location>
        <begin position="459"/>
        <end position="531"/>
    </location>
</feature>
<evidence type="ECO:0000256" key="1">
    <source>
        <dbReference type="ARBA" id="ARBA00003800"/>
    </source>
</evidence>
<dbReference type="Gene3D" id="3.30.70.260">
    <property type="match status" value="1"/>
</dbReference>
<dbReference type="PROSITE" id="PS00671">
    <property type="entry name" value="D_2_HYDROXYACID_DH_3"/>
    <property type="match status" value="1"/>
</dbReference>
<dbReference type="GO" id="GO:0004617">
    <property type="term" value="F:phosphoglycerate dehydrogenase activity"/>
    <property type="evidence" value="ECO:0007669"/>
    <property type="project" value="UniProtKB-UniRule"/>
</dbReference>
<dbReference type="Pfam" id="PF01842">
    <property type="entry name" value="ACT"/>
    <property type="match status" value="1"/>
</dbReference>
<keyword evidence="6 9" id="KW-0520">NAD</keyword>
<dbReference type="CDD" id="cd04902">
    <property type="entry name" value="ACT_3PGDH-xct"/>
    <property type="match status" value="1"/>
</dbReference>
<evidence type="ECO:0000256" key="2">
    <source>
        <dbReference type="ARBA" id="ARBA00005216"/>
    </source>
</evidence>
<dbReference type="InterPro" id="IPR006139">
    <property type="entry name" value="D-isomer_2_OHA_DH_cat_dom"/>
</dbReference>
<dbReference type="GO" id="GO:0006564">
    <property type="term" value="P:L-serine biosynthetic process"/>
    <property type="evidence" value="ECO:0007669"/>
    <property type="project" value="UniProtKB-UniRule"/>
</dbReference>
<comment type="function">
    <text evidence="1">Catalyzes the reversible oxidation of 3-phospho-D-glycerate to 3-phosphonooxypyruvate, the first step of the phosphorylated L-serine biosynthesis pathway. Also catalyzes the reversible oxidation of 2-hydroxyglutarate to 2-oxoglutarate.</text>
</comment>
<evidence type="ECO:0000256" key="3">
    <source>
        <dbReference type="ARBA" id="ARBA00005854"/>
    </source>
</evidence>
<evidence type="ECO:0000256" key="4">
    <source>
        <dbReference type="ARBA" id="ARBA00021582"/>
    </source>
</evidence>
<keyword evidence="5 9" id="KW-0560">Oxidoreductase</keyword>
<dbReference type="Pfam" id="PF00389">
    <property type="entry name" value="2-Hacid_dh"/>
    <property type="match status" value="1"/>
</dbReference>
<dbReference type="RefSeq" id="WP_174581961.1">
    <property type="nucleotide sequence ID" value="NZ_CAJNOB010000012.1"/>
</dbReference>
<dbReference type="Pfam" id="PF19304">
    <property type="entry name" value="PGDH_inter"/>
    <property type="match status" value="1"/>
</dbReference>
<evidence type="ECO:0000313" key="12">
    <source>
        <dbReference type="Proteomes" id="UP000663859"/>
    </source>
</evidence>
<comment type="catalytic activity">
    <reaction evidence="7">
        <text>(R)-2-hydroxyglutarate + NAD(+) = 2-oxoglutarate + NADH + H(+)</text>
        <dbReference type="Rhea" id="RHEA:49612"/>
        <dbReference type="ChEBI" id="CHEBI:15378"/>
        <dbReference type="ChEBI" id="CHEBI:15801"/>
        <dbReference type="ChEBI" id="CHEBI:16810"/>
        <dbReference type="ChEBI" id="CHEBI:57540"/>
        <dbReference type="ChEBI" id="CHEBI:57945"/>
        <dbReference type="EC" id="1.1.1.399"/>
    </reaction>
</comment>
<keyword evidence="9" id="KW-0718">Serine biosynthesis</keyword>
<dbReference type="PROSITE" id="PS00670">
    <property type="entry name" value="D_2_HYDROXYACID_DH_2"/>
    <property type="match status" value="1"/>
</dbReference>
<dbReference type="CDD" id="cd12173">
    <property type="entry name" value="PGDH_4"/>
    <property type="match status" value="1"/>
</dbReference>
<evidence type="ECO:0000256" key="6">
    <source>
        <dbReference type="ARBA" id="ARBA00023027"/>
    </source>
</evidence>
<evidence type="ECO:0000259" key="10">
    <source>
        <dbReference type="PROSITE" id="PS51671"/>
    </source>
</evidence>
<dbReference type="SUPFAM" id="SSF55021">
    <property type="entry name" value="ACT-like"/>
    <property type="match status" value="1"/>
</dbReference>
<dbReference type="PROSITE" id="PS51671">
    <property type="entry name" value="ACT"/>
    <property type="match status" value="1"/>
</dbReference>
<comment type="caution">
    <text evidence="11">The sequence shown here is derived from an EMBL/GenBank/DDBJ whole genome shotgun (WGS) entry which is preliminary data.</text>
</comment>
<dbReference type="SUPFAM" id="SSF52283">
    <property type="entry name" value="Formate/glycerate dehydrogenase catalytic domain-like"/>
    <property type="match status" value="1"/>
</dbReference>
<dbReference type="InterPro" id="IPR002912">
    <property type="entry name" value="ACT_dom"/>
</dbReference>
<proteinExistence type="inferred from homology"/>
<keyword evidence="12" id="KW-1185">Reference proteome</keyword>
<keyword evidence="9" id="KW-0028">Amino-acid biosynthesis</keyword>
<dbReference type="EC" id="1.1.1.95" evidence="9"/>
<dbReference type="EMBL" id="CAJNOB010000012">
    <property type="protein sequence ID" value="CAF0696170.1"/>
    <property type="molecule type" value="Genomic_DNA"/>
</dbReference>
<gene>
    <name evidence="11" type="primary">serA</name>
    <name evidence="11" type="ORF">MPNT_20138</name>
</gene>
<dbReference type="InterPro" id="IPR006236">
    <property type="entry name" value="PGDH"/>
</dbReference>
<evidence type="ECO:0000256" key="9">
    <source>
        <dbReference type="RuleBase" id="RU363003"/>
    </source>
</evidence>
<comment type="catalytic activity">
    <reaction evidence="8 9">
        <text>(2R)-3-phosphoglycerate + NAD(+) = 3-phosphooxypyruvate + NADH + H(+)</text>
        <dbReference type="Rhea" id="RHEA:12641"/>
        <dbReference type="ChEBI" id="CHEBI:15378"/>
        <dbReference type="ChEBI" id="CHEBI:18110"/>
        <dbReference type="ChEBI" id="CHEBI:57540"/>
        <dbReference type="ChEBI" id="CHEBI:57945"/>
        <dbReference type="ChEBI" id="CHEBI:58272"/>
        <dbReference type="EC" id="1.1.1.95"/>
    </reaction>
</comment>
<evidence type="ECO:0000256" key="7">
    <source>
        <dbReference type="ARBA" id="ARBA00048126"/>
    </source>
</evidence>
<dbReference type="PANTHER" id="PTHR42938:SF47">
    <property type="entry name" value="HYDROXYPYRUVATE REDUCTASE"/>
    <property type="match status" value="1"/>
</dbReference>
<comment type="pathway">
    <text evidence="2 9">Amino-acid biosynthesis; L-serine biosynthesis; L-serine from 3-phospho-D-glycerate: step 1/3.</text>
</comment>
<dbReference type="UniPathway" id="UPA00135">
    <property type="reaction ID" value="UER00196"/>
</dbReference>
<name>A0A8J2FP48_9BACT</name>
<dbReference type="FunFam" id="3.30.70.260:FF:000008">
    <property type="entry name" value="D-3-phosphoglycerate dehydrogenase, chloroplastic"/>
    <property type="match status" value="1"/>
</dbReference>
<dbReference type="InterPro" id="IPR029753">
    <property type="entry name" value="D-isomer_DH_CS"/>
</dbReference>
<protein>
    <recommendedName>
        <fullName evidence="4 9">D-3-phosphoglycerate dehydrogenase</fullName>
        <ecNumber evidence="9">1.1.1.95</ecNumber>
    </recommendedName>
</protein>
<dbReference type="GO" id="GO:0051287">
    <property type="term" value="F:NAD binding"/>
    <property type="evidence" value="ECO:0007669"/>
    <property type="project" value="UniProtKB-UniRule"/>
</dbReference>
<reference evidence="11" key="1">
    <citation type="submission" date="2021-02" db="EMBL/GenBank/DDBJ databases">
        <authorList>
            <person name="Cremers G."/>
            <person name="Picone N."/>
        </authorList>
    </citation>
    <scope>NUCLEOTIDE SEQUENCE</scope>
    <source>
        <strain evidence="11">PQ17</strain>
    </source>
</reference>
<dbReference type="PROSITE" id="PS00065">
    <property type="entry name" value="D_2_HYDROXYACID_DH_1"/>
    <property type="match status" value="1"/>
</dbReference>
<accession>A0A8J2FP48</accession>
<dbReference type="FunFam" id="3.40.50.720:FF:000021">
    <property type="entry name" value="D-3-phosphoglycerate dehydrogenase"/>
    <property type="match status" value="1"/>
</dbReference>
<dbReference type="SUPFAM" id="SSF143548">
    <property type="entry name" value="Serine metabolism enzymes domain"/>
    <property type="match status" value="1"/>
</dbReference>
<dbReference type="PANTHER" id="PTHR42938">
    <property type="entry name" value="FORMATE DEHYDROGENASE 1"/>
    <property type="match status" value="1"/>
</dbReference>
<dbReference type="InterPro" id="IPR029009">
    <property type="entry name" value="ASB_dom_sf"/>
</dbReference>
<dbReference type="InterPro" id="IPR045626">
    <property type="entry name" value="PGDH_ASB_dom"/>
</dbReference>
<dbReference type="NCBIfam" id="TIGR01327">
    <property type="entry name" value="PGDH"/>
    <property type="match status" value="1"/>
</dbReference>